<dbReference type="AlphaFoldDB" id="A0A9W7ADF3"/>
<gene>
    <name evidence="1" type="ORF">TrRE_jg13227</name>
</gene>
<keyword evidence="2" id="KW-1185">Reference proteome</keyword>
<dbReference type="EMBL" id="BRXZ01002709">
    <property type="protein sequence ID" value="GMH68441.1"/>
    <property type="molecule type" value="Genomic_DNA"/>
</dbReference>
<evidence type="ECO:0000313" key="2">
    <source>
        <dbReference type="Proteomes" id="UP001165082"/>
    </source>
</evidence>
<name>A0A9W7ADF3_9STRA</name>
<proteinExistence type="predicted"/>
<dbReference type="Proteomes" id="UP001165082">
    <property type="component" value="Unassembled WGS sequence"/>
</dbReference>
<reference evidence="1" key="1">
    <citation type="submission" date="2022-07" db="EMBL/GenBank/DDBJ databases">
        <title>Genome analysis of Parmales, a sister group of diatoms, reveals the evolutionary specialization of diatoms from phago-mixotrophs to photoautotrophs.</title>
        <authorList>
            <person name="Ban H."/>
            <person name="Sato S."/>
            <person name="Yoshikawa S."/>
            <person name="Kazumasa Y."/>
            <person name="Nakamura Y."/>
            <person name="Ichinomiya M."/>
            <person name="Saitoh K."/>
            <person name="Sato N."/>
            <person name="Blanc-Mathieu R."/>
            <person name="Endo H."/>
            <person name="Kuwata A."/>
            <person name="Ogata H."/>
        </authorList>
    </citation>
    <scope>NUCLEOTIDE SEQUENCE</scope>
</reference>
<evidence type="ECO:0000313" key="1">
    <source>
        <dbReference type="EMBL" id="GMH68441.1"/>
    </source>
</evidence>
<comment type="caution">
    <text evidence="1">The sequence shown here is derived from an EMBL/GenBank/DDBJ whole genome shotgun (WGS) entry which is preliminary data.</text>
</comment>
<dbReference type="OrthoDB" id="184827at2759"/>
<organism evidence="1 2">
    <name type="scientific">Triparma retinervis</name>
    <dbReference type="NCBI Taxonomy" id="2557542"/>
    <lineage>
        <taxon>Eukaryota</taxon>
        <taxon>Sar</taxon>
        <taxon>Stramenopiles</taxon>
        <taxon>Ochrophyta</taxon>
        <taxon>Bolidophyceae</taxon>
        <taxon>Parmales</taxon>
        <taxon>Triparmaceae</taxon>
        <taxon>Triparma</taxon>
    </lineage>
</organism>
<protein>
    <submittedName>
        <fullName evidence="1">Uncharacterized protein</fullName>
    </submittedName>
</protein>
<sequence length="107" mass="12426">MTINDPTGEICYNAYALFRKSLVYVLAKVATPIERKFPPREGDDGAVQKLNQKHDRETRRLQKFRKMPLILWTKIYWTNAFSTFKWTMKQHGGITLLSGAVVIFTMS</sequence>
<accession>A0A9W7ADF3</accession>